<keyword evidence="11" id="KW-1185">Reference proteome</keyword>
<dbReference type="Gene3D" id="1.10.10.10">
    <property type="entry name" value="Winged helix-like DNA-binding domain superfamily/Winged helix DNA-binding domain"/>
    <property type="match status" value="1"/>
</dbReference>
<gene>
    <name evidence="10" type="ORF">NE619_07255</name>
</gene>
<dbReference type="PROSITE" id="PS51755">
    <property type="entry name" value="OMPR_PHOB"/>
    <property type="match status" value="1"/>
</dbReference>
<feature type="domain" description="OmpR/PhoB-type" evidence="9">
    <location>
        <begin position="134"/>
        <end position="233"/>
    </location>
</feature>
<proteinExistence type="predicted"/>
<sequence>MDSDKKKILFADDDPEIREVVRILLESEGYEVVEATNGNEAVSMADSSIDLVILDVMMPGCSGVTACAEIRKNSTVPILFLTAKTQDSDKTVGFSAGGDDYLAKPFSYSELIARVKAMLRRYYVYCGKQTTEDREKLQVKDLQIDTGINEVRKNGTKIALTDLEYRILYLLASNRKKIFTIQNIYESVWNEPYFYNSNNTVMVHIRNLRKKLEDDPQNPKYITNVWGKGYRIE</sequence>
<dbReference type="Pfam" id="PF00486">
    <property type="entry name" value="Trans_reg_C"/>
    <property type="match status" value="1"/>
</dbReference>
<dbReference type="Proteomes" id="UP001524502">
    <property type="component" value="Unassembled WGS sequence"/>
</dbReference>
<feature type="DNA-binding region" description="OmpR/PhoB-type" evidence="7">
    <location>
        <begin position="134"/>
        <end position="233"/>
    </location>
</feature>
<evidence type="ECO:0000256" key="2">
    <source>
        <dbReference type="ARBA" id="ARBA00023015"/>
    </source>
</evidence>
<evidence type="ECO:0000256" key="3">
    <source>
        <dbReference type="ARBA" id="ARBA00023125"/>
    </source>
</evidence>
<dbReference type="InterPro" id="IPR011006">
    <property type="entry name" value="CheY-like_superfamily"/>
</dbReference>
<dbReference type="InterPro" id="IPR039420">
    <property type="entry name" value="WalR-like"/>
</dbReference>
<dbReference type="InterPro" id="IPR036388">
    <property type="entry name" value="WH-like_DNA-bd_sf"/>
</dbReference>
<feature type="domain" description="Response regulatory" evidence="8">
    <location>
        <begin position="7"/>
        <end position="119"/>
    </location>
</feature>
<comment type="caution">
    <text evidence="10">The sequence shown here is derived from an EMBL/GenBank/DDBJ whole genome shotgun (WGS) entry which is preliminary data.</text>
</comment>
<dbReference type="Pfam" id="PF00072">
    <property type="entry name" value="Response_reg"/>
    <property type="match status" value="1"/>
</dbReference>
<keyword evidence="2" id="KW-0805">Transcription regulation</keyword>
<dbReference type="Gene3D" id="6.10.250.690">
    <property type="match status" value="1"/>
</dbReference>
<dbReference type="SMART" id="SM00448">
    <property type="entry name" value="REC"/>
    <property type="match status" value="1"/>
</dbReference>
<evidence type="ECO:0000256" key="7">
    <source>
        <dbReference type="PROSITE-ProRule" id="PRU01091"/>
    </source>
</evidence>
<accession>A0ABT1RMW9</accession>
<evidence type="ECO:0000256" key="1">
    <source>
        <dbReference type="ARBA" id="ARBA00018672"/>
    </source>
</evidence>
<dbReference type="SMART" id="SM00862">
    <property type="entry name" value="Trans_reg_C"/>
    <property type="match status" value="1"/>
</dbReference>
<dbReference type="RefSeq" id="WP_256131717.1">
    <property type="nucleotide sequence ID" value="NZ_JANFXK010000006.1"/>
</dbReference>
<dbReference type="PROSITE" id="PS50110">
    <property type="entry name" value="RESPONSE_REGULATORY"/>
    <property type="match status" value="1"/>
</dbReference>
<evidence type="ECO:0000256" key="4">
    <source>
        <dbReference type="ARBA" id="ARBA00023163"/>
    </source>
</evidence>
<evidence type="ECO:0000259" key="8">
    <source>
        <dbReference type="PROSITE" id="PS50110"/>
    </source>
</evidence>
<dbReference type="EMBL" id="JANFXK010000006">
    <property type="protein sequence ID" value="MCQ4636522.1"/>
    <property type="molecule type" value="Genomic_DNA"/>
</dbReference>
<keyword evidence="6" id="KW-0597">Phosphoprotein</keyword>
<dbReference type="Gene3D" id="3.40.50.2300">
    <property type="match status" value="1"/>
</dbReference>
<keyword evidence="4" id="KW-0804">Transcription</keyword>
<reference evidence="10 11" key="1">
    <citation type="submission" date="2022-06" db="EMBL/GenBank/DDBJ databases">
        <title>Isolation of gut microbiota from human fecal samples.</title>
        <authorList>
            <person name="Pamer E.G."/>
            <person name="Barat B."/>
            <person name="Waligurski E."/>
            <person name="Medina S."/>
            <person name="Paddock L."/>
            <person name="Mostad J."/>
        </authorList>
    </citation>
    <scope>NUCLEOTIDE SEQUENCE [LARGE SCALE GENOMIC DNA]</scope>
    <source>
        <strain evidence="10 11">SL.3.17</strain>
    </source>
</reference>
<keyword evidence="3 7" id="KW-0238">DNA-binding</keyword>
<evidence type="ECO:0000256" key="5">
    <source>
        <dbReference type="ARBA" id="ARBA00024867"/>
    </source>
</evidence>
<evidence type="ECO:0000259" key="9">
    <source>
        <dbReference type="PROSITE" id="PS51755"/>
    </source>
</evidence>
<organism evidence="10 11">
    <name type="scientific">Anaerovorax odorimutans</name>
    <dbReference type="NCBI Taxonomy" id="109327"/>
    <lineage>
        <taxon>Bacteria</taxon>
        <taxon>Bacillati</taxon>
        <taxon>Bacillota</taxon>
        <taxon>Clostridia</taxon>
        <taxon>Peptostreptococcales</taxon>
        <taxon>Anaerovoracaceae</taxon>
        <taxon>Anaerovorax</taxon>
    </lineage>
</organism>
<dbReference type="CDD" id="cd00383">
    <property type="entry name" value="trans_reg_C"/>
    <property type="match status" value="1"/>
</dbReference>
<dbReference type="PANTHER" id="PTHR48111:SF2">
    <property type="entry name" value="RESPONSE REGULATOR SAER"/>
    <property type="match status" value="1"/>
</dbReference>
<protein>
    <recommendedName>
        <fullName evidence="1">Stage 0 sporulation protein A homolog</fullName>
    </recommendedName>
</protein>
<dbReference type="CDD" id="cd17574">
    <property type="entry name" value="REC_OmpR"/>
    <property type="match status" value="1"/>
</dbReference>
<dbReference type="SUPFAM" id="SSF52172">
    <property type="entry name" value="CheY-like"/>
    <property type="match status" value="1"/>
</dbReference>
<feature type="modified residue" description="4-aspartylphosphate" evidence="6">
    <location>
        <position position="55"/>
    </location>
</feature>
<comment type="function">
    <text evidence="5">May play the central regulatory role in sporulation. It may be an element of the effector pathway responsible for the activation of sporulation genes in response to nutritional stress. Spo0A may act in concert with spo0H (a sigma factor) to control the expression of some genes that are critical to the sporulation process.</text>
</comment>
<evidence type="ECO:0000313" key="11">
    <source>
        <dbReference type="Proteomes" id="UP001524502"/>
    </source>
</evidence>
<dbReference type="PANTHER" id="PTHR48111">
    <property type="entry name" value="REGULATOR OF RPOS"/>
    <property type="match status" value="1"/>
</dbReference>
<name>A0ABT1RMW9_9FIRM</name>
<evidence type="ECO:0000313" key="10">
    <source>
        <dbReference type="EMBL" id="MCQ4636522.1"/>
    </source>
</evidence>
<evidence type="ECO:0000256" key="6">
    <source>
        <dbReference type="PROSITE-ProRule" id="PRU00169"/>
    </source>
</evidence>
<dbReference type="InterPro" id="IPR001867">
    <property type="entry name" value="OmpR/PhoB-type_DNA-bd"/>
</dbReference>
<dbReference type="InterPro" id="IPR001789">
    <property type="entry name" value="Sig_transdc_resp-reg_receiver"/>
</dbReference>